<protein>
    <submittedName>
        <fullName evidence="2">Uncharacterized protein</fullName>
    </submittedName>
</protein>
<keyword evidence="1" id="KW-0175">Coiled coil</keyword>
<sequence length="850" mass="97134">MSDNLNFVEIEKFKDSVGVSNNQCLKYVSKQCVSSEDIIFTVHIGYDCLRGFHEAKQERMLKQQSCTYVQFLNILLGIKYCIKVKHDCSRLEGRLRRACGEINKKFKGKTGASYRNLMHTELKLALRREEVVTIAELETQRRNAEEKSNALLKENELLTARCEELYSKLVESTAIKEKATEDLIEANAKVESLFTENEKLHAYIKKLGENVDFGNNCKTINEVGERHQRRKLKELKTNVEKALWFTETFGLSLNSVTFSGKDGPKHTLSYEKSAKKSFKDLSEEEKDKLKSVLFILDKFCIGDAAYHELTMCTGGEDLPRSYLIKQCKDDLNKMCHITRTPGAAAGAQLDFDAELESVLKKQIHLKKIDIADPDLKVKIKISGDGAKMSRLTSFITISFSVLNNDEDLMSSKGNNAVAVIKGHETYELLQSSCSTIFCQVNHVIDKGKVSIEGKDIPVDVFLGGDFKFLLLVLGMKSASSDYFCIWCEIHAKDRFDMTKPQNNYWEDHIIEDAKKKRHSCEHQPLLNIPLENVILDELHLMLRITDRLTGNLVKDALEWDNKENIDKPPSQQSDKHLQALVKAIKNCGVSFNVWEKLNGDGKGSGLYAFTSLMGSDKKLLLKKLPDNLQGAIRPETSATVIQIWRDFDALYKDIGQKHSSEEQASQFFEKARDWIILFTSLAGKSPGYEKKMCYTIVMHAMVYHIPRFMTKYDGIKKFTGQGVEKLNDDCRRIHLQRSNKWDAPKDILLVGKRMEHLSEYERASRKYRKQEPEYWNMKIHESRAKRPKICTEPPDDDVISGDLVIDEMTAEDVKAHLKNKGITTRLRSLKKLKELLLNTLRQDQIPIASP</sequence>
<name>A0AAD9PR16_ACRCE</name>
<evidence type="ECO:0000256" key="1">
    <source>
        <dbReference type="SAM" id="Coils"/>
    </source>
</evidence>
<feature type="coiled-coil region" evidence="1">
    <location>
        <begin position="127"/>
        <end position="196"/>
    </location>
</feature>
<proteinExistence type="predicted"/>
<organism evidence="2 3">
    <name type="scientific">Acropora cervicornis</name>
    <name type="common">Staghorn coral</name>
    <dbReference type="NCBI Taxonomy" id="6130"/>
    <lineage>
        <taxon>Eukaryota</taxon>
        <taxon>Metazoa</taxon>
        <taxon>Cnidaria</taxon>
        <taxon>Anthozoa</taxon>
        <taxon>Hexacorallia</taxon>
        <taxon>Scleractinia</taxon>
        <taxon>Astrocoeniina</taxon>
        <taxon>Acroporidae</taxon>
        <taxon>Acropora</taxon>
    </lineage>
</organism>
<evidence type="ECO:0000313" key="2">
    <source>
        <dbReference type="EMBL" id="KAK2547462.1"/>
    </source>
</evidence>
<accession>A0AAD9PR16</accession>
<evidence type="ECO:0000313" key="3">
    <source>
        <dbReference type="Proteomes" id="UP001249851"/>
    </source>
</evidence>
<dbReference type="PANTHER" id="PTHR31424:SF3">
    <property type="entry name" value="RING-TYPE DOMAIN-CONTAINING PROTEIN"/>
    <property type="match status" value="1"/>
</dbReference>
<dbReference type="Proteomes" id="UP001249851">
    <property type="component" value="Unassembled WGS sequence"/>
</dbReference>
<dbReference type="AlphaFoldDB" id="A0AAD9PR16"/>
<gene>
    <name evidence="2" type="ORF">P5673_032544</name>
</gene>
<comment type="caution">
    <text evidence="2">The sequence shown here is derived from an EMBL/GenBank/DDBJ whole genome shotgun (WGS) entry which is preliminary data.</text>
</comment>
<reference evidence="2" key="2">
    <citation type="journal article" date="2023" name="Science">
        <title>Genomic signatures of disease resistance in endangered staghorn corals.</title>
        <authorList>
            <person name="Vollmer S.V."/>
            <person name="Selwyn J.D."/>
            <person name="Despard B.A."/>
            <person name="Roesel C.L."/>
        </authorList>
    </citation>
    <scope>NUCLEOTIDE SEQUENCE</scope>
    <source>
        <strain evidence="2">K2</strain>
    </source>
</reference>
<dbReference type="PANTHER" id="PTHR31424">
    <property type="entry name" value="PROTEIN CBG23806"/>
    <property type="match status" value="1"/>
</dbReference>
<dbReference type="EMBL" id="JARQWQ010000183">
    <property type="protein sequence ID" value="KAK2547462.1"/>
    <property type="molecule type" value="Genomic_DNA"/>
</dbReference>
<reference evidence="2" key="1">
    <citation type="journal article" date="2023" name="G3 (Bethesda)">
        <title>Whole genome assembly and annotation of the endangered Caribbean coral Acropora cervicornis.</title>
        <authorList>
            <person name="Selwyn J.D."/>
            <person name="Vollmer S.V."/>
        </authorList>
    </citation>
    <scope>NUCLEOTIDE SEQUENCE</scope>
    <source>
        <strain evidence="2">K2</strain>
    </source>
</reference>
<keyword evidence="3" id="KW-1185">Reference proteome</keyword>